<dbReference type="PROSITE" id="PS00579">
    <property type="entry name" value="RIBOSOMAL_L29"/>
    <property type="match status" value="1"/>
</dbReference>
<dbReference type="AlphaFoldDB" id="A0A3B1DRB4"/>
<sequence>MKPSDMRNMTADELLQKEKELRKELFNLRFQQATGEIQNPKRISAVRKDIARILTIITEKEKQKTA</sequence>
<dbReference type="FunFam" id="1.10.287.310:FF:000001">
    <property type="entry name" value="50S ribosomal protein L29"/>
    <property type="match status" value="1"/>
</dbReference>
<keyword evidence="2 6" id="KW-0689">Ribosomal protein</keyword>
<dbReference type="GO" id="GO:0022625">
    <property type="term" value="C:cytosolic large ribosomal subunit"/>
    <property type="evidence" value="ECO:0007669"/>
    <property type="project" value="TreeGrafter"/>
</dbReference>
<protein>
    <recommendedName>
        <fullName evidence="4">Large ribosomal subunit protein uL29</fullName>
    </recommendedName>
    <alternativeName>
        <fullName evidence="5">50S ribosomal protein L29</fullName>
    </alternativeName>
</protein>
<name>A0A3B1DRB4_9ZZZZ</name>
<gene>
    <name evidence="6" type="ORF">MNBD_NITROSPIRAE02-1032</name>
</gene>
<dbReference type="GO" id="GO:0006412">
    <property type="term" value="P:translation"/>
    <property type="evidence" value="ECO:0007669"/>
    <property type="project" value="InterPro"/>
</dbReference>
<organism evidence="6">
    <name type="scientific">hydrothermal vent metagenome</name>
    <dbReference type="NCBI Taxonomy" id="652676"/>
    <lineage>
        <taxon>unclassified sequences</taxon>
        <taxon>metagenomes</taxon>
        <taxon>ecological metagenomes</taxon>
    </lineage>
</organism>
<dbReference type="InterPro" id="IPR036049">
    <property type="entry name" value="Ribosomal_uL29_sf"/>
</dbReference>
<reference evidence="6" key="1">
    <citation type="submission" date="2018-06" db="EMBL/GenBank/DDBJ databases">
        <authorList>
            <person name="Zhirakovskaya E."/>
        </authorList>
    </citation>
    <scope>NUCLEOTIDE SEQUENCE</scope>
</reference>
<dbReference type="CDD" id="cd00427">
    <property type="entry name" value="Ribosomal_L29_HIP"/>
    <property type="match status" value="1"/>
</dbReference>
<evidence type="ECO:0000256" key="2">
    <source>
        <dbReference type="ARBA" id="ARBA00022980"/>
    </source>
</evidence>
<keyword evidence="3" id="KW-0687">Ribonucleoprotein</keyword>
<dbReference type="Pfam" id="PF00831">
    <property type="entry name" value="Ribosomal_L29"/>
    <property type="match status" value="1"/>
</dbReference>
<dbReference type="PANTHER" id="PTHR10916">
    <property type="entry name" value="60S RIBOSOMAL PROTEIN L35/50S RIBOSOMAL PROTEIN L29"/>
    <property type="match status" value="1"/>
</dbReference>
<accession>A0A3B1DRB4</accession>
<evidence type="ECO:0000256" key="3">
    <source>
        <dbReference type="ARBA" id="ARBA00023274"/>
    </source>
</evidence>
<evidence type="ECO:0000313" key="6">
    <source>
        <dbReference type="EMBL" id="VAX31237.1"/>
    </source>
</evidence>
<dbReference type="HAMAP" id="MF_00374">
    <property type="entry name" value="Ribosomal_uL29"/>
    <property type="match status" value="1"/>
</dbReference>
<evidence type="ECO:0000256" key="1">
    <source>
        <dbReference type="ARBA" id="ARBA00009254"/>
    </source>
</evidence>
<dbReference type="PANTHER" id="PTHR10916:SF0">
    <property type="entry name" value="LARGE RIBOSOMAL SUBUNIT PROTEIN UL29C"/>
    <property type="match status" value="1"/>
</dbReference>
<comment type="similarity">
    <text evidence="1">Belongs to the universal ribosomal protein uL29 family.</text>
</comment>
<dbReference type="InterPro" id="IPR018254">
    <property type="entry name" value="Ribosomal_uL29_CS"/>
</dbReference>
<dbReference type="SUPFAM" id="SSF46561">
    <property type="entry name" value="Ribosomal protein L29 (L29p)"/>
    <property type="match status" value="1"/>
</dbReference>
<dbReference type="GO" id="GO:0003735">
    <property type="term" value="F:structural constituent of ribosome"/>
    <property type="evidence" value="ECO:0007669"/>
    <property type="project" value="InterPro"/>
</dbReference>
<dbReference type="Gene3D" id="1.10.287.310">
    <property type="match status" value="1"/>
</dbReference>
<evidence type="ECO:0000256" key="5">
    <source>
        <dbReference type="ARBA" id="ARBA00035476"/>
    </source>
</evidence>
<dbReference type="EMBL" id="UOGH01000202">
    <property type="protein sequence ID" value="VAX31237.1"/>
    <property type="molecule type" value="Genomic_DNA"/>
</dbReference>
<dbReference type="InterPro" id="IPR001854">
    <property type="entry name" value="Ribosomal_uL29"/>
</dbReference>
<evidence type="ECO:0000256" key="4">
    <source>
        <dbReference type="ARBA" id="ARBA00035204"/>
    </source>
</evidence>
<proteinExistence type="inferred from homology"/>
<dbReference type="NCBIfam" id="TIGR00012">
    <property type="entry name" value="L29"/>
    <property type="match status" value="1"/>
</dbReference>
<dbReference type="InterPro" id="IPR050063">
    <property type="entry name" value="Ribosomal_protein_uL29"/>
</dbReference>